<proteinExistence type="inferred from homology"/>
<dbReference type="EnsemblMetazoa" id="CLYHEMT018183.3">
    <property type="protein sequence ID" value="CLYHEMP018183.3"/>
    <property type="gene ID" value="CLYHEMG018183"/>
</dbReference>
<evidence type="ECO:0000256" key="5">
    <source>
        <dbReference type="ARBA" id="ARBA00023242"/>
    </source>
</evidence>
<evidence type="ECO:0000259" key="8">
    <source>
        <dbReference type="Pfam" id="PF07926"/>
    </source>
</evidence>
<dbReference type="RefSeq" id="XP_066929268.1">
    <property type="nucleotide sequence ID" value="XM_067073167.1"/>
</dbReference>
<dbReference type="InterPro" id="IPR057577">
    <property type="entry name" value="Nucleoprot-TPR/MLP1_dom"/>
</dbReference>
<evidence type="ECO:0000256" key="2">
    <source>
        <dbReference type="ARBA" id="ARBA00005274"/>
    </source>
</evidence>
<dbReference type="GO" id="GO:0034399">
    <property type="term" value="C:nuclear periphery"/>
    <property type="evidence" value="ECO:0007669"/>
    <property type="project" value="UniProtKB-ARBA"/>
</dbReference>
<dbReference type="Pfam" id="PF25785">
    <property type="entry name" value="TPR"/>
    <property type="match status" value="1"/>
</dbReference>
<dbReference type="GO" id="GO:0006406">
    <property type="term" value="P:mRNA export from nucleus"/>
    <property type="evidence" value="ECO:0007669"/>
    <property type="project" value="TreeGrafter"/>
</dbReference>
<comment type="subcellular location">
    <subcellularLocation>
        <location evidence="1">Nucleus</location>
    </subcellularLocation>
</comment>
<organism evidence="11 12">
    <name type="scientific">Clytia hemisphaerica</name>
    <dbReference type="NCBI Taxonomy" id="252671"/>
    <lineage>
        <taxon>Eukaryota</taxon>
        <taxon>Metazoa</taxon>
        <taxon>Cnidaria</taxon>
        <taxon>Hydrozoa</taxon>
        <taxon>Hydroidolina</taxon>
        <taxon>Leptothecata</taxon>
        <taxon>Obeliida</taxon>
        <taxon>Clytiidae</taxon>
        <taxon>Clytia</taxon>
    </lineage>
</organism>
<dbReference type="GeneID" id="136816837"/>
<evidence type="ECO:0000259" key="10">
    <source>
        <dbReference type="Pfam" id="PF25785"/>
    </source>
</evidence>
<accession>A0A7M5X6B6</accession>
<evidence type="ECO:0000313" key="11">
    <source>
        <dbReference type="EnsemblMetazoa" id="CLYHEMP018183.3"/>
    </source>
</evidence>
<evidence type="ECO:0000256" key="4">
    <source>
        <dbReference type="ARBA" id="ARBA00023054"/>
    </source>
</evidence>
<protein>
    <recommendedName>
        <fullName evidence="3">Nucleoprotein TPR</fullName>
    </recommendedName>
</protein>
<dbReference type="InterPro" id="IPR057974">
    <property type="entry name" value="NUA/TPR/MLP1-2-like_dom"/>
</dbReference>
<feature type="coiled-coil region" evidence="6">
    <location>
        <begin position="442"/>
        <end position="514"/>
    </location>
</feature>
<dbReference type="Proteomes" id="UP000594262">
    <property type="component" value="Unplaced"/>
</dbReference>
<name>A0A7M5X6B6_9CNID</name>
<feature type="domain" description="Nucleoprotein TPR/MPL1" evidence="9">
    <location>
        <begin position="185"/>
        <end position="264"/>
    </location>
</feature>
<keyword evidence="4 6" id="KW-0175">Coiled coil</keyword>
<comment type="similarity">
    <text evidence="2">Belongs to the TPR family.</text>
</comment>
<dbReference type="Pfam" id="PF25481">
    <property type="entry name" value="Nucleoprot-TPR"/>
    <property type="match status" value="1"/>
</dbReference>
<keyword evidence="5" id="KW-0539">Nucleus</keyword>
<feature type="region of interest" description="Disordered" evidence="7">
    <location>
        <begin position="1188"/>
        <end position="1207"/>
    </location>
</feature>
<dbReference type="PANTHER" id="PTHR18898">
    <property type="entry name" value="NUCLEOPROTEIN TPR-RELATED"/>
    <property type="match status" value="1"/>
</dbReference>
<reference evidence="11" key="1">
    <citation type="submission" date="2021-01" db="UniProtKB">
        <authorList>
            <consortium name="EnsemblMetazoa"/>
        </authorList>
    </citation>
    <scope>IDENTIFICATION</scope>
</reference>
<dbReference type="GO" id="GO:0006606">
    <property type="term" value="P:protein import into nucleus"/>
    <property type="evidence" value="ECO:0007669"/>
    <property type="project" value="InterPro"/>
</dbReference>
<feature type="coiled-coil region" evidence="6">
    <location>
        <begin position="661"/>
        <end position="986"/>
    </location>
</feature>
<evidence type="ECO:0000256" key="3">
    <source>
        <dbReference type="ARBA" id="ARBA00019789"/>
    </source>
</evidence>
<dbReference type="InterPro" id="IPR012929">
    <property type="entry name" value="Nucleoprot-TPR/MLP1-2_dom"/>
</dbReference>
<dbReference type="OrthoDB" id="343070at2759"/>
<feature type="domain" description="NUA/TPR/MLP1-2-like" evidence="10">
    <location>
        <begin position="489"/>
        <end position="591"/>
    </location>
</feature>
<feature type="compositionally biased region" description="Basic and acidic residues" evidence="7">
    <location>
        <begin position="1192"/>
        <end position="1207"/>
    </location>
</feature>
<feature type="coiled-coil region" evidence="6">
    <location>
        <begin position="54"/>
        <end position="373"/>
    </location>
</feature>
<evidence type="ECO:0000256" key="1">
    <source>
        <dbReference type="ARBA" id="ARBA00004123"/>
    </source>
</evidence>
<keyword evidence="12" id="KW-1185">Reference proteome</keyword>
<dbReference type="GO" id="GO:1901673">
    <property type="term" value="P:regulation of mitotic spindle assembly"/>
    <property type="evidence" value="ECO:0007669"/>
    <property type="project" value="TreeGrafter"/>
</dbReference>
<evidence type="ECO:0000313" key="12">
    <source>
        <dbReference type="Proteomes" id="UP000594262"/>
    </source>
</evidence>
<dbReference type="Pfam" id="PF07926">
    <property type="entry name" value="TPR_MLP1_2"/>
    <property type="match status" value="1"/>
</dbReference>
<dbReference type="GO" id="GO:0017056">
    <property type="term" value="F:structural constituent of nuclear pore"/>
    <property type="evidence" value="ECO:0007669"/>
    <property type="project" value="TreeGrafter"/>
</dbReference>
<sequence>MEDAIKIVSTKFNLSAEILNKVSLESEPIGSWMTVLGAYVLDNDRRQEEQKTNENHLRKQRLNAEHQLSQLEKQLISCNTKLTKYEKNLLDVKTKLEQREEYIGDIEKKYDDTKVENRKVSEEIAKMNQKYSHLEDEKIDFSEVLEKKDKEIERLNQEWNELSKKLAESNKKKLEFQYKLDEIKSSDVRKEFKEKRLEQENRMIQQNIDQLKNDLKERTSLASEFKKDNISKILELETKNNMLDQENTQLKKVLAVSKKTCKEQESKIEDMFSKMKRAAEEHVEAENNMQQELTSQTKLVQLYKDDRDHAKQKLDEVMGAVSELQNLVKTANEEKTSSESQLKAEIEQLNKTALELNDKIKHQSMELENANDLMQLSRKKGSGIVPEESISSLSPMAAASSAILRKGMTLTQIYTEYVKLSDELAAEKDENSRLKLYMEQILQEVEEKAPVLMRQKEEYEHAVKTVENMSSKMEENVRECQRMKNEHGELERNLNFHKREEKRLRNLCVDLSQQVRILLKEVEEARGGVVSSTSDQTKLLAEGDALNTSSAGAVISEHLVTFKSIEELQAQNERLLLTVRQLSEEQEKLEQEGGPEMIQELKKKIENATTDLQSLRETQKSQDEMMQQLARQRDMYKVLAQKGGVMVGDISSTSNLGNQTLEDVEGELTKTKAELDKTIGEHMKTKEDSVSKERKMQETISKQEEELSSFKLENDRLTNKLSFAEERHSILSTSSEGFKKEAKALEDKCKSINEAFVKTRVEAEKYKQDYNDAKEKLVSTEVVIKSLETEKNLVKEAEKRLMQENQSLLEQQRSQNVLLTNLQTIQNNLERQEFETRQTLSKQVENLTREMRALRRQNENEGSQLKLSANTLEKELKELKIKLGVEMEKNKTLQKEAMTAKKQAETLESKCKELEKLSEASDKRLQSILVDDSPNKAVSEHIHEVERYKTRVRELEMELSNLQHSKKTLEDQMNVIKKHIDQYKEIGEANEHAISELTKSKQAIQDKATKEIGELTNTLRSTKSQLTSAVAEKLQLKRSAETVERSFQVKINDVKAQSAPLERRYQEVTRALVNAKELETAATKESQEQSKIAKDAQDKYERELVLHARDVEQLTMVKEELKKVQEKFTGMDDQLSSMTAGKKNSEKLMEQMRTHQQQELKKGEQVRKDLIAQNSILHGQVEKLSAQLAAAKSKDRNDDPQEQSGDKSLEEIYELLRFVRREKEISETKAEALETESMRYRQRAEHLQRDLDETKSALELEFERTKGRMLTEVEYKEMMEKVKKAKEYELLNKEMEKQKNIEMDKEQSFT</sequence>
<feature type="domain" description="Nucleoprotein TPR/MLP1-2" evidence="8">
    <location>
        <begin position="1061"/>
        <end position="1184"/>
    </location>
</feature>
<evidence type="ECO:0000256" key="6">
    <source>
        <dbReference type="SAM" id="Coils"/>
    </source>
</evidence>
<feature type="coiled-coil region" evidence="6">
    <location>
        <begin position="565"/>
        <end position="632"/>
    </location>
</feature>
<dbReference type="GO" id="GO:0005643">
    <property type="term" value="C:nuclear pore"/>
    <property type="evidence" value="ECO:0007669"/>
    <property type="project" value="UniProtKB-ARBA"/>
</dbReference>
<dbReference type="PANTHER" id="PTHR18898:SF2">
    <property type="entry name" value="NUCLEOPROTEIN TPR"/>
    <property type="match status" value="1"/>
</dbReference>
<evidence type="ECO:0000259" key="9">
    <source>
        <dbReference type="Pfam" id="PF25481"/>
    </source>
</evidence>
<feature type="coiled-coil region" evidence="6">
    <location>
        <begin position="1216"/>
        <end position="1305"/>
    </location>
</feature>
<evidence type="ECO:0000256" key="7">
    <source>
        <dbReference type="SAM" id="MobiDB-lite"/>
    </source>
</evidence>